<accession>A0AAE3CZV9</accession>
<name>A0AAE3CZV9_9HYPH</name>
<dbReference type="Proteomes" id="UP001196509">
    <property type="component" value="Unassembled WGS sequence"/>
</dbReference>
<gene>
    <name evidence="1" type="ORF">K1W69_02920</name>
</gene>
<dbReference type="RefSeq" id="WP_220226833.1">
    <property type="nucleotide sequence ID" value="NZ_JAICBX010000001.1"/>
</dbReference>
<sequence length="156" mass="18064">MDAGLSTLLAAAIGAIAAIGPTLYIDHLRYNREEKKILRLKYEELFSLVFEEMRALLHPEELRELTKGGIRELPPAGKMMAIAYSSFPEKLAKYVDEFERNAANYRSMITIMNDDAWEKRNSNNGFIVLMEKYLKSQENVFKELKEYGQKKIREHS</sequence>
<dbReference type="AlphaFoldDB" id="A0AAE3CZV9"/>
<evidence type="ECO:0000313" key="2">
    <source>
        <dbReference type="Proteomes" id="UP001196509"/>
    </source>
</evidence>
<keyword evidence="2" id="KW-1185">Reference proteome</keyword>
<dbReference type="EMBL" id="JAICBX010000001">
    <property type="protein sequence ID" value="MBW8636126.1"/>
    <property type="molecule type" value="Genomic_DNA"/>
</dbReference>
<comment type="caution">
    <text evidence="1">The sequence shown here is derived from an EMBL/GenBank/DDBJ whole genome shotgun (WGS) entry which is preliminary data.</text>
</comment>
<organism evidence="1 2">
    <name type="scientific">Flavimaribacter sediminis</name>
    <dbReference type="NCBI Taxonomy" id="2865987"/>
    <lineage>
        <taxon>Bacteria</taxon>
        <taxon>Pseudomonadati</taxon>
        <taxon>Pseudomonadota</taxon>
        <taxon>Alphaproteobacteria</taxon>
        <taxon>Hyphomicrobiales</taxon>
        <taxon>Rhizobiaceae</taxon>
        <taxon>Flavimaribacter</taxon>
    </lineage>
</organism>
<proteinExistence type="predicted"/>
<reference evidence="1" key="1">
    <citation type="submission" date="2021-08" db="EMBL/GenBank/DDBJ databases">
        <title>Hoeflea bacterium WL0058 sp. nov., isolated from the sediment.</title>
        <authorList>
            <person name="Wang L."/>
            <person name="Zhang D."/>
        </authorList>
    </citation>
    <scope>NUCLEOTIDE SEQUENCE</scope>
    <source>
        <strain evidence="1">WL0058</strain>
    </source>
</reference>
<evidence type="ECO:0000313" key="1">
    <source>
        <dbReference type="EMBL" id="MBW8636126.1"/>
    </source>
</evidence>
<protein>
    <submittedName>
        <fullName evidence="1">Uncharacterized protein</fullName>
    </submittedName>
</protein>